<comment type="catalytic activity">
    <reaction evidence="10">
        <text>D-alanyl-D-alanine + UDP-N-acetyl-alpha-D-muramoyl-L-alanyl-gamma-D-glutamyl-meso-2,6-diaminopimelate + ATP = UDP-N-acetyl-alpha-D-muramoyl-L-alanyl-gamma-D-glutamyl-meso-2,6-diaminopimeloyl-D-alanyl-D-alanine + ADP + phosphate + H(+)</text>
        <dbReference type="Rhea" id="RHEA:28374"/>
        <dbReference type="ChEBI" id="CHEBI:15378"/>
        <dbReference type="ChEBI" id="CHEBI:30616"/>
        <dbReference type="ChEBI" id="CHEBI:43474"/>
        <dbReference type="ChEBI" id="CHEBI:57822"/>
        <dbReference type="ChEBI" id="CHEBI:61386"/>
        <dbReference type="ChEBI" id="CHEBI:83905"/>
        <dbReference type="ChEBI" id="CHEBI:456216"/>
        <dbReference type="EC" id="6.3.2.10"/>
    </reaction>
</comment>
<gene>
    <name evidence="14" type="ORF">JonanDRAFT_1130</name>
</gene>
<dbReference type="Pfam" id="PF02875">
    <property type="entry name" value="Mur_ligase_C"/>
    <property type="match status" value="1"/>
</dbReference>
<protein>
    <recommendedName>
        <fullName evidence="10">UDP-N-acetylmuramoyl-tripeptide--D-alanyl-D-alanine ligase</fullName>
        <ecNumber evidence="10">6.3.2.10</ecNumber>
    </recommendedName>
</protein>
<dbReference type="GO" id="GO:0051301">
    <property type="term" value="P:cell division"/>
    <property type="evidence" value="ECO:0007669"/>
    <property type="project" value="UniProtKB-KW"/>
</dbReference>
<evidence type="ECO:0000256" key="5">
    <source>
        <dbReference type="ARBA" id="ARBA00022840"/>
    </source>
</evidence>
<dbReference type="Pfam" id="PF01225">
    <property type="entry name" value="Mur_ligase"/>
    <property type="match status" value="1"/>
</dbReference>
<evidence type="ECO:0000256" key="3">
    <source>
        <dbReference type="ARBA" id="ARBA00022618"/>
    </source>
</evidence>
<keyword evidence="3 10" id="KW-0132">Cell division</keyword>
<dbReference type="InterPro" id="IPR051046">
    <property type="entry name" value="MurCDEF_CellWall_CoF430Synth"/>
</dbReference>
<dbReference type="InterPro" id="IPR013221">
    <property type="entry name" value="Mur_ligase_cen"/>
</dbReference>
<dbReference type="SUPFAM" id="SSF63418">
    <property type="entry name" value="MurE/MurF N-terminal domain"/>
    <property type="match status" value="1"/>
</dbReference>
<dbReference type="SUPFAM" id="SSF53623">
    <property type="entry name" value="MurD-like peptide ligases, catalytic domain"/>
    <property type="match status" value="1"/>
</dbReference>
<dbReference type="GO" id="GO:0005524">
    <property type="term" value="F:ATP binding"/>
    <property type="evidence" value="ECO:0007669"/>
    <property type="project" value="UniProtKB-KW"/>
</dbReference>
<dbReference type="InterPro" id="IPR035911">
    <property type="entry name" value="MurE/MurF_N"/>
</dbReference>
<comment type="function">
    <text evidence="10">Involved in cell wall formation. Catalyzes the final step in the synthesis of UDP-N-acetylmuramoyl-pentapeptide, the precursor of murein.</text>
</comment>
<name>H0ULD8_9BACT</name>
<evidence type="ECO:0000256" key="10">
    <source>
        <dbReference type="RuleBase" id="RU004136"/>
    </source>
</evidence>
<dbReference type="GO" id="GO:0008766">
    <property type="term" value="F:UDP-N-acetylmuramoylalanyl-D-glutamyl-2,6-diaminopimelate-D-alanyl-D-alanine ligase activity"/>
    <property type="evidence" value="ECO:0007669"/>
    <property type="project" value="RHEA"/>
</dbReference>
<dbReference type="InterPro" id="IPR036565">
    <property type="entry name" value="Mur-like_cat_sf"/>
</dbReference>
<dbReference type="GO" id="GO:0047480">
    <property type="term" value="F:UDP-N-acetylmuramoyl-tripeptide-D-alanyl-D-alanine ligase activity"/>
    <property type="evidence" value="ECO:0007669"/>
    <property type="project" value="UniProtKB-EC"/>
</dbReference>
<dbReference type="Gene3D" id="3.40.1190.10">
    <property type="entry name" value="Mur-like, catalytic domain"/>
    <property type="match status" value="1"/>
</dbReference>
<keyword evidence="8 10" id="KW-0131">Cell cycle</keyword>
<dbReference type="PANTHER" id="PTHR43024">
    <property type="entry name" value="UDP-N-ACETYLMURAMOYL-TRIPEPTIDE--D-ALANYL-D-ALANINE LIGASE"/>
    <property type="match status" value="1"/>
</dbReference>
<keyword evidence="9 10" id="KW-0961">Cell wall biogenesis/degradation</keyword>
<sequence length="459" mass="48903">MLSLKDLLPNGLDVTGPDRPLPLTFRVDSRAVEPGDGFAAFQGESTDGHLYIESALARGASVVLAERGRVSEKLPAQWPQVTFIFGHRSETALAELARAYLVRLPDLKHVAAVTGSVGKTTTRSFLARIMSASQRTHAASGNYNTLIGCSVAVLSAPFDVQCLVLEMGANHPGEIAQMVSFFPPTAAAITEVAPAHLEGFGSVQGVLREKAGIFGGGRLKDAVLNADNPLLAELASQINTPVTTFGRDGSLSFEDDRLEWDEGFKVSARLCYSGDRVPVSVRLSGKHGLYPLCCALALAVRMGVPFRQAVREAVSFESLPGRGEVVRLQNGAFLIDESYNASPKSMTAAIQSLGEVQIRGRKFALLGSMGELGAGASAAHQQVMEVARGQGFDWWGAYGSDWQSGAKATDNLLTDWEEVRRAVAGLNLRSGDVLLVKGSHACGLERLVKELKGQEAGGR</sequence>
<dbReference type="UniPathway" id="UPA00219"/>
<evidence type="ECO:0000259" key="11">
    <source>
        <dbReference type="Pfam" id="PF01225"/>
    </source>
</evidence>
<organism evidence="14 15">
    <name type="scientific">Jonquetella anthropi DSM 22815</name>
    <dbReference type="NCBI Taxonomy" id="885272"/>
    <lineage>
        <taxon>Bacteria</taxon>
        <taxon>Thermotogati</taxon>
        <taxon>Synergistota</taxon>
        <taxon>Synergistia</taxon>
        <taxon>Synergistales</taxon>
        <taxon>Dethiosulfovibrionaceae</taxon>
        <taxon>Jonquetella</taxon>
    </lineage>
</organism>
<feature type="domain" description="Mur ligase C-terminal" evidence="12">
    <location>
        <begin position="321"/>
        <end position="439"/>
    </location>
</feature>
<keyword evidence="2 14" id="KW-0436">Ligase</keyword>
<dbReference type="RefSeq" id="WP_008523118.1">
    <property type="nucleotide sequence ID" value="NZ_CM001376.1"/>
</dbReference>
<dbReference type="STRING" id="885272.JonanDRAFT_1130"/>
<dbReference type="InterPro" id="IPR005863">
    <property type="entry name" value="UDP-N-AcMur_synth"/>
</dbReference>
<keyword evidence="5" id="KW-0067">ATP-binding</keyword>
<dbReference type="Proteomes" id="UP000003806">
    <property type="component" value="Chromosome"/>
</dbReference>
<evidence type="ECO:0000259" key="12">
    <source>
        <dbReference type="Pfam" id="PF02875"/>
    </source>
</evidence>
<dbReference type="AlphaFoldDB" id="H0ULD8"/>
<evidence type="ECO:0000256" key="4">
    <source>
        <dbReference type="ARBA" id="ARBA00022741"/>
    </source>
</evidence>
<evidence type="ECO:0000313" key="14">
    <source>
        <dbReference type="EMBL" id="EHM13497.1"/>
    </source>
</evidence>
<keyword evidence="6 10" id="KW-0133">Cell shape</keyword>
<keyword evidence="4" id="KW-0547">Nucleotide-binding</keyword>
<dbReference type="EMBL" id="CM001376">
    <property type="protein sequence ID" value="EHM13497.1"/>
    <property type="molecule type" value="Genomic_DNA"/>
</dbReference>
<dbReference type="SUPFAM" id="SSF53244">
    <property type="entry name" value="MurD-like peptide ligases, peptide-binding domain"/>
    <property type="match status" value="1"/>
</dbReference>
<dbReference type="InterPro" id="IPR036615">
    <property type="entry name" value="Mur_ligase_C_dom_sf"/>
</dbReference>
<reference evidence="14 15" key="1">
    <citation type="submission" date="2011-11" db="EMBL/GenBank/DDBJ databases">
        <title>The Noncontiguous Finished genome of Jonquetella anthropi DSM 22815.</title>
        <authorList>
            <consortium name="US DOE Joint Genome Institute (JGI-PGF)"/>
            <person name="Lucas S."/>
            <person name="Copeland A."/>
            <person name="Lapidus A."/>
            <person name="Glavina del Rio T."/>
            <person name="Dalin E."/>
            <person name="Tice H."/>
            <person name="Bruce D."/>
            <person name="Goodwin L."/>
            <person name="Pitluck S."/>
            <person name="Peters L."/>
            <person name="Mikhailova N."/>
            <person name="Held B."/>
            <person name="Kyrpides N."/>
            <person name="Mavromatis K."/>
            <person name="Ivanova N."/>
            <person name="Markowitz V."/>
            <person name="Cheng J.-F."/>
            <person name="Hugenholtz P."/>
            <person name="Woyke T."/>
            <person name="Wu D."/>
            <person name="Gronow S."/>
            <person name="Wellnitz S."/>
            <person name="Brambilla E."/>
            <person name="Klenk H.-P."/>
            <person name="Eisen J.A."/>
        </authorList>
    </citation>
    <scope>NUCLEOTIDE SEQUENCE [LARGE SCALE GENOMIC DNA]</scope>
    <source>
        <strain evidence="14 15">DSM 22815</strain>
    </source>
</reference>
<dbReference type="GO" id="GO:0005737">
    <property type="term" value="C:cytoplasm"/>
    <property type="evidence" value="ECO:0007669"/>
    <property type="project" value="UniProtKB-SubCell"/>
</dbReference>
<dbReference type="InterPro" id="IPR004101">
    <property type="entry name" value="Mur_ligase_C"/>
</dbReference>
<evidence type="ECO:0000256" key="7">
    <source>
        <dbReference type="ARBA" id="ARBA00022984"/>
    </source>
</evidence>
<dbReference type="Gene3D" id="3.90.190.20">
    <property type="entry name" value="Mur ligase, C-terminal domain"/>
    <property type="match status" value="1"/>
</dbReference>
<comment type="pathway">
    <text evidence="10">Cell wall biogenesis; peptidoglycan biosynthesis.</text>
</comment>
<evidence type="ECO:0000313" key="15">
    <source>
        <dbReference type="Proteomes" id="UP000003806"/>
    </source>
</evidence>
<keyword evidence="15" id="KW-1185">Reference proteome</keyword>
<keyword evidence="1" id="KW-0963">Cytoplasm</keyword>
<proteinExistence type="predicted"/>
<dbReference type="InterPro" id="IPR000713">
    <property type="entry name" value="Mur_ligase_N"/>
</dbReference>
<dbReference type="eggNOG" id="COG0770">
    <property type="taxonomic scope" value="Bacteria"/>
</dbReference>
<feature type="domain" description="Mur ligase N-terminal catalytic" evidence="11">
    <location>
        <begin position="27"/>
        <end position="99"/>
    </location>
</feature>
<evidence type="ECO:0000256" key="8">
    <source>
        <dbReference type="ARBA" id="ARBA00023306"/>
    </source>
</evidence>
<comment type="subcellular location">
    <subcellularLocation>
        <location evidence="10">Cytoplasm</location>
    </subcellularLocation>
</comment>
<dbReference type="GO" id="GO:0008360">
    <property type="term" value="P:regulation of cell shape"/>
    <property type="evidence" value="ECO:0007669"/>
    <property type="project" value="UniProtKB-KW"/>
</dbReference>
<evidence type="ECO:0000256" key="9">
    <source>
        <dbReference type="ARBA" id="ARBA00023316"/>
    </source>
</evidence>
<evidence type="ECO:0000256" key="6">
    <source>
        <dbReference type="ARBA" id="ARBA00022960"/>
    </source>
</evidence>
<dbReference type="EC" id="6.3.2.10" evidence="10"/>
<dbReference type="PANTHER" id="PTHR43024:SF1">
    <property type="entry name" value="UDP-N-ACETYLMURAMOYL-TRIPEPTIDE--D-ALANYL-D-ALANINE LIGASE"/>
    <property type="match status" value="1"/>
</dbReference>
<keyword evidence="7 10" id="KW-0573">Peptidoglycan synthesis</keyword>
<accession>H0ULD8</accession>
<dbReference type="GO" id="GO:0009252">
    <property type="term" value="P:peptidoglycan biosynthetic process"/>
    <property type="evidence" value="ECO:0007669"/>
    <property type="project" value="UniProtKB-UniPathway"/>
</dbReference>
<evidence type="ECO:0000256" key="1">
    <source>
        <dbReference type="ARBA" id="ARBA00022490"/>
    </source>
</evidence>
<dbReference type="NCBIfam" id="TIGR01143">
    <property type="entry name" value="murF"/>
    <property type="match status" value="1"/>
</dbReference>
<dbReference type="GO" id="GO:0071555">
    <property type="term" value="P:cell wall organization"/>
    <property type="evidence" value="ECO:0007669"/>
    <property type="project" value="UniProtKB-KW"/>
</dbReference>
<dbReference type="Gene3D" id="3.40.1390.10">
    <property type="entry name" value="MurE/MurF, N-terminal domain"/>
    <property type="match status" value="1"/>
</dbReference>
<evidence type="ECO:0000259" key="13">
    <source>
        <dbReference type="Pfam" id="PF08245"/>
    </source>
</evidence>
<evidence type="ECO:0000256" key="2">
    <source>
        <dbReference type="ARBA" id="ARBA00022598"/>
    </source>
</evidence>
<dbReference type="HOGENOM" id="CLU_031507_1_2_0"/>
<feature type="domain" description="Mur ligase central" evidence="13">
    <location>
        <begin position="113"/>
        <end position="299"/>
    </location>
</feature>
<dbReference type="Pfam" id="PF08245">
    <property type="entry name" value="Mur_ligase_M"/>
    <property type="match status" value="1"/>
</dbReference>